<evidence type="ECO:0008006" key="4">
    <source>
        <dbReference type="Google" id="ProtNLM"/>
    </source>
</evidence>
<keyword evidence="1" id="KW-0472">Membrane</keyword>
<keyword evidence="3" id="KW-1185">Reference proteome</keyword>
<proteinExistence type="predicted"/>
<feature type="transmembrane region" description="Helical" evidence="1">
    <location>
        <begin position="125"/>
        <end position="145"/>
    </location>
</feature>
<sequence length="251" mass="29463">MEQRRKILPGERVCQICGKDEHTTEIVPAVLVRPAVAKIIKEKYPEWSSEWFICMDDLNHYRNEYVRTLLELERGELSSIEQEVVDSLRTHELLASHVTEEFESHLTFGQRLSDRIASFGGSWKFIMIFAGVLCVWMFINTVILIKKPFDPYPFILLNLVLSCLAAIQAPIIMMSQNRQEAKDRLRATHDYKINLKAELEIRQLHQKIDHVLSHQWERLVEIQEIQLDLIEEIRKYRSKELVPIKPESSAR</sequence>
<dbReference type="HOGENOM" id="CLU_077948_1_0_0"/>
<keyword evidence="1" id="KW-0812">Transmembrane</keyword>
<dbReference type="eggNOG" id="COG4420">
    <property type="taxonomic scope" value="Bacteria"/>
</dbReference>
<accession>A0A081C8L8</accession>
<gene>
    <name evidence="2" type="ORF">U27_00821</name>
</gene>
<reference evidence="2" key="1">
    <citation type="journal article" date="2015" name="PeerJ">
        <title>First genomic representation of candidate bacterial phylum KSB3 points to enhanced environmental sensing as a trigger of wastewater bulking.</title>
        <authorList>
            <person name="Sekiguchi Y."/>
            <person name="Ohashi A."/>
            <person name="Parks D.H."/>
            <person name="Yamauchi T."/>
            <person name="Tyson G.W."/>
            <person name="Hugenholtz P."/>
        </authorList>
    </citation>
    <scope>NUCLEOTIDE SEQUENCE [LARGE SCALE GENOMIC DNA]</scope>
</reference>
<dbReference type="AlphaFoldDB" id="A0A081C8L8"/>
<evidence type="ECO:0000313" key="3">
    <source>
        <dbReference type="Proteomes" id="UP000030661"/>
    </source>
</evidence>
<evidence type="ECO:0000313" key="2">
    <source>
        <dbReference type="EMBL" id="GAK60923.1"/>
    </source>
</evidence>
<feature type="transmembrane region" description="Helical" evidence="1">
    <location>
        <begin position="151"/>
        <end position="174"/>
    </location>
</feature>
<dbReference type="InterPro" id="IPR010406">
    <property type="entry name" value="DUF1003"/>
</dbReference>
<dbReference type="Proteomes" id="UP000030661">
    <property type="component" value="Unassembled WGS sequence"/>
</dbReference>
<evidence type="ECO:0000256" key="1">
    <source>
        <dbReference type="SAM" id="Phobius"/>
    </source>
</evidence>
<dbReference type="PANTHER" id="PTHR41386:SF1">
    <property type="entry name" value="MEMBRANE PROTEIN"/>
    <property type="match status" value="1"/>
</dbReference>
<keyword evidence="1" id="KW-1133">Transmembrane helix</keyword>
<dbReference type="Pfam" id="PF06210">
    <property type="entry name" value="DUF1003"/>
    <property type="match status" value="1"/>
</dbReference>
<dbReference type="PANTHER" id="PTHR41386">
    <property type="entry name" value="INTEGRAL MEMBRANE PROTEIN-RELATED"/>
    <property type="match status" value="1"/>
</dbReference>
<dbReference type="EMBL" id="DF820475">
    <property type="protein sequence ID" value="GAK60923.1"/>
    <property type="molecule type" value="Genomic_DNA"/>
</dbReference>
<organism evidence="2">
    <name type="scientific">Vecturithrix granuli</name>
    <dbReference type="NCBI Taxonomy" id="1499967"/>
    <lineage>
        <taxon>Bacteria</taxon>
        <taxon>Candidatus Moduliflexota</taxon>
        <taxon>Candidatus Vecturitrichia</taxon>
        <taxon>Candidatus Vecturitrichales</taxon>
        <taxon>Candidatus Vecturitrichaceae</taxon>
        <taxon>Candidatus Vecturithrix</taxon>
    </lineage>
</organism>
<dbReference type="STRING" id="1499967.U27_00821"/>
<name>A0A081C8L8_VECG1</name>
<protein>
    <recommendedName>
        <fullName evidence="4">DUF1003 domain-containing protein</fullName>
    </recommendedName>
</protein>